<evidence type="ECO:0000313" key="1">
    <source>
        <dbReference type="EMBL" id="RBP03893.1"/>
    </source>
</evidence>
<sequence length="105" mass="12620">MKSEFFSYNSRLGIQLPRLSKDWTTYSSQEQEMVLLEWERVRGMIPDRIQEIEVEIERLQTELAQADHFDRSCMINGEISERASEINDLWIWYRTTPDKTQRGMM</sequence>
<name>A0A366ENB0_9BACI</name>
<dbReference type="RefSeq" id="WP_113969749.1">
    <property type="nucleotide sequence ID" value="NZ_QNRJ01000007.1"/>
</dbReference>
<dbReference type="AlphaFoldDB" id="A0A366ENB0"/>
<dbReference type="EMBL" id="QNRJ01000007">
    <property type="protein sequence ID" value="RBP03893.1"/>
    <property type="molecule type" value="Genomic_DNA"/>
</dbReference>
<proteinExistence type="predicted"/>
<dbReference type="OrthoDB" id="2989999at2"/>
<organism evidence="1 2">
    <name type="scientific">Rossellomorea aquimaris</name>
    <dbReference type="NCBI Taxonomy" id="189382"/>
    <lineage>
        <taxon>Bacteria</taxon>
        <taxon>Bacillati</taxon>
        <taxon>Bacillota</taxon>
        <taxon>Bacilli</taxon>
        <taxon>Bacillales</taxon>
        <taxon>Bacillaceae</taxon>
        <taxon>Rossellomorea</taxon>
    </lineage>
</organism>
<dbReference type="Proteomes" id="UP000252118">
    <property type="component" value="Unassembled WGS sequence"/>
</dbReference>
<gene>
    <name evidence="1" type="ORF">DET59_10739</name>
</gene>
<comment type="caution">
    <text evidence="1">The sequence shown here is derived from an EMBL/GenBank/DDBJ whole genome shotgun (WGS) entry which is preliminary data.</text>
</comment>
<accession>A0A366ENB0</accession>
<reference evidence="1 2" key="1">
    <citation type="submission" date="2018-06" db="EMBL/GenBank/DDBJ databases">
        <title>Freshwater and sediment microbial communities from various areas in North America, analyzing microbe dynamics in response to fracking.</title>
        <authorList>
            <person name="Lamendella R."/>
        </authorList>
    </citation>
    <scope>NUCLEOTIDE SEQUENCE [LARGE SCALE GENOMIC DNA]</scope>
    <source>
        <strain evidence="1 2">97B</strain>
    </source>
</reference>
<protein>
    <submittedName>
        <fullName evidence="1">Uncharacterized protein</fullName>
    </submittedName>
</protein>
<evidence type="ECO:0000313" key="2">
    <source>
        <dbReference type="Proteomes" id="UP000252118"/>
    </source>
</evidence>